<dbReference type="EMBL" id="JAHDYR010000045">
    <property type="protein sequence ID" value="KAG9391908.1"/>
    <property type="molecule type" value="Genomic_DNA"/>
</dbReference>
<dbReference type="SUPFAM" id="SSF53448">
    <property type="entry name" value="Nucleotide-diphospho-sugar transferases"/>
    <property type="match status" value="1"/>
</dbReference>
<reference evidence="3" key="1">
    <citation type="submission" date="2021-05" db="EMBL/GenBank/DDBJ databases">
        <title>A free-living protist that lacks canonical eukaryotic 1 DNA replication and segregation systems.</title>
        <authorList>
            <person name="Salas-Leiva D.E."/>
            <person name="Tromer E.C."/>
            <person name="Curtis B.A."/>
            <person name="Jerlstrom-Hultqvist J."/>
            <person name="Kolisko M."/>
            <person name="Yi Z."/>
            <person name="Salas-Leiva J.S."/>
            <person name="Gallot-Lavallee L."/>
            <person name="Kops G.J.P.L."/>
            <person name="Archibald J.M."/>
            <person name="Simpson A.G.B."/>
            <person name="Roger A.J."/>
        </authorList>
    </citation>
    <scope>NUCLEOTIDE SEQUENCE</scope>
    <source>
        <strain evidence="3">BICM</strain>
    </source>
</reference>
<sequence length="244" mass="26670">MVANGGVPALIFLAGNGTRLLPHLEEPQRHKSFVPLPDGNTIVSRQIKQLRTLREEGLIADIHVVLGNVAEEMEAYIRAIEPGLVVHMNHDYNTTNTAESARIGLQEMTEESVVCINGDVVMDIDILRLSARDEQNNVAVICGDIDDECVKAHFDEQTHMIERLGKQIGGQGEAIGVYKVPRAPMVEFLNGKGLTNKYFDDVLSIYCEHGGALKAVDVTHLKATEVDEMADYEAAIAIVEAGVV</sequence>
<dbReference type="PANTHER" id="PTHR43584:SF8">
    <property type="entry name" value="N-ACETYLMURAMATE ALPHA-1-PHOSPHATE URIDYLYLTRANSFERASE"/>
    <property type="match status" value="1"/>
</dbReference>
<evidence type="ECO:0008006" key="5">
    <source>
        <dbReference type="Google" id="ProtNLM"/>
    </source>
</evidence>
<dbReference type="Proteomes" id="UP000717585">
    <property type="component" value="Unassembled WGS sequence"/>
</dbReference>
<protein>
    <recommendedName>
        <fullName evidence="5">MobA-like NTP transferase domain-containing protein</fullName>
    </recommendedName>
</protein>
<evidence type="ECO:0000256" key="2">
    <source>
        <dbReference type="ARBA" id="ARBA00022695"/>
    </source>
</evidence>
<keyword evidence="2" id="KW-0548">Nucleotidyltransferase</keyword>
<dbReference type="InterPro" id="IPR050065">
    <property type="entry name" value="GlmU-like"/>
</dbReference>
<comment type="caution">
    <text evidence="3">The sequence shown here is derived from an EMBL/GenBank/DDBJ whole genome shotgun (WGS) entry which is preliminary data.</text>
</comment>
<name>A0A8J6AZ12_9EUKA</name>
<dbReference type="Gene3D" id="3.90.550.10">
    <property type="entry name" value="Spore Coat Polysaccharide Biosynthesis Protein SpsA, Chain A"/>
    <property type="match status" value="1"/>
</dbReference>
<keyword evidence="4" id="KW-1185">Reference proteome</keyword>
<dbReference type="PANTHER" id="PTHR43584">
    <property type="entry name" value="NUCLEOTIDYL TRANSFERASE"/>
    <property type="match status" value="1"/>
</dbReference>
<proteinExistence type="predicted"/>
<gene>
    <name evidence="3" type="ORF">J8273_6797</name>
</gene>
<dbReference type="InterPro" id="IPR029044">
    <property type="entry name" value="Nucleotide-diphossugar_trans"/>
</dbReference>
<dbReference type="AlphaFoldDB" id="A0A8J6AZ12"/>
<dbReference type="GO" id="GO:0016779">
    <property type="term" value="F:nucleotidyltransferase activity"/>
    <property type="evidence" value="ECO:0007669"/>
    <property type="project" value="UniProtKB-KW"/>
</dbReference>
<evidence type="ECO:0000313" key="3">
    <source>
        <dbReference type="EMBL" id="KAG9391908.1"/>
    </source>
</evidence>
<evidence type="ECO:0000256" key="1">
    <source>
        <dbReference type="ARBA" id="ARBA00022679"/>
    </source>
</evidence>
<evidence type="ECO:0000313" key="4">
    <source>
        <dbReference type="Proteomes" id="UP000717585"/>
    </source>
</evidence>
<accession>A0A8J6AZ12</accession>
<organism evidence="3 4">
    <name type="scientific">Carpediemonas membranifera</name>
    <dbReference type="NCBI Taxonomy" id="201153"/>
    <lineage>
        <taxon>Eukaryota</taxon>
        <taxon>Metamonada</taxon>
        <taxon>Carpediemonas-like organisms</taxon>
        <taxon>Carpediemonas</taxon>
    </lineage>
</organism>
<keyword evidence="1" id="KW-0808">Transferase</keyword>